<name>A0A310SET7_9HYME</name>
<evidence type="ECO:0000313" key="2">
    <source>
        <dbReference type="Proteomes" id="UP000250275"/>
    </source>
</evidence>
<sequence length="104" mass="11260">MIPFSSTGDIEQSGCSCNYDAQRLIASDKHEQSWMFYCNGDCKPIFAQFANVPRPDCTKPCATVMAAAGTIGLDTRNYILIGNAFGTTLSCRSDLCTLKTDGNC</sequence>
<protein>
    <submittedName>
        <fullName evidence="1">Uncharacterized protein</fullName>
    </submittedName>
</protein>
<dbReference type="AlphaFoldDB" id="A0A310SET7"/>
<reference evidence="1 2" key="1">
    <citation type="submission" date="2015-07" db="EMBL/GenBank/DDBJ databases">
        <title>The genome of Eufriesea mexicana.</title>
        <authorList>
            <person name="Pan H."/>
            <person name="Kapheim K."/>
        </authorList>
    </citation>
    <scope>NUCLEOTIDE SEQUENCE [LARGE SCALE GENOMIC DNA]</scope>
    <source>
        <strain evidence="1">0111107269</strain>
        <tissue evidence="1">Whole body</tissue>
    </source>
</reference>
<keyword evidence="2" id="KW-1185">Reference proteome</keyword>
<proteinExistence type="predicted"/>
<gene>
    <name evidence="1" type="ORF">WN48_00218</name>
</gene>
<dbReference type="EMBL" id="KQ769818">
    <property type="protein sequence ID" value="OAD52805.1"/>
    <property type="molecule type" value="Genomic_DNA"/>
</dbReference>
<accession>A0A310SET7</accession>
<evidence type="ECO:0000313" key="1">
    <source>
        <dbReference type="EMBL" id="OAD52805.1"/>
    </source>
</evidence>
<organism evidence="1 2">
    <name type="scientific">Eufriesea mexicana</name>
    <dbReference type="NCBI Taxonomy" id="516756"/>
    <lineage>
        <taxon>Eukaryota</taxon>
        <taxon>Metazoa</taxon>
        <taxon>Ecdysozoa</taxon>
        <taxon>Arthropoda</taxon>
        <taxon>Hexapoda</taxon>
        <taxon>Insecta</taxon>
        <taxon>Pterygota</taxon>
        <taxon>Neoptera</taxon>
        <taxon>Endopterygota</taxon>
        <taxon>Hymenoptera</taxon>
        <taxon>Apocrita</taxon>
        <taxon>Aculeata</taxon>
        <taxon>Apoidea</taxon>
        <taxon>Anthophila</taxon>
        <taxon>Apidae</taxon>
        <taxon>Eufriesea</taxon>
    </lineage>
</organism>
<dbReference type="Proteomes" id="UP000250275">
    <property type="component" value="Unassembled WGS sequence"/>
</dbReference>